<keyword evidence="2" id="KW-1185">Reference proteome</keyword>
<gene>
    <name evidence="1" type="ORF">AFUS01_LOCUS24819</name>
</gene>
<evidence type="ECO:0000313" key="2">
    <source>
        <dbReference type="Proteomes" id="UP000708208"/>
    </source>
</evidence>
<organism evidence="1 2">
    <name type="scientific">Allacma fusca</name>
    <dbReference type="NCBI Taxonomy" id="39272"/>
    <lineage>
        <taxon>Eukaryota</taxon>
        <taxon>Metazoa</taxon>
        <taxon>Ecdysozoa</taxon>
        <taxon>Arthropoda</taxon>
        <taxon>Hexapoda</taxon>
        <taxon>Collembola</taxon>
        <taxon>Symphypleona</taxon>
        <taxon>Sminthuridae</taxon>
        <taxon>Allacma</taxon>
    </lineage>
</organism>
<proteinExistence type="predicted"/>
<name>A0A8J2L2G8_9HEXA</name>
<dbReference type="EMBL" id="CAJVCH010313479">
    <property type="protein sequence ID" value="CAG7786244.1"/>
    <property type="molecule type" value="Genomic_DNA"/>
</dbReference>
<accession>A0A8J2L2G8</accession>
<protein>
    <submittedName>
        <fullName evidence="1">Uncharacterized protein</fullName>
    </submittedName>
</protein>
<comment type="caution">
    <text evidence="1">The sequence shown here is derived from an EMBL/GenBank/DDBJ whole genome shotgun (WGS) entry which is preliminary data.</text>
</comment>
<reference evidence="1" key="1">
    <citation type="submission" date="2021-06" db="EMBL/GenBank/DDBJ databases">
        <authorList>
            <person name="Hodson N. C."/>
            <person name="Mongue J. A."/>
            <person name="Jaron S. K."/>
        </authorList>
    </citation>
    <scope>NUCLEOTIDE SEQUENCE</scope>
</reference>
<dbReference type="AlphaFoldDB" id="A0A8J2L2G8"/>
<evidence type="ECO:0000313" key="1">
    <source>
        <dbReference type="EMBL" id="CAG7786244.1"/>
    </source>
</evidence>
<dbReference type="Proteomes" id="UP000708208">
    <property type="component" value="Unassembled WGS sequence"/>
</dbReference>
<sequence>MMGHVFGLLEETIIIAAGLSTKS</sequence>
<feature type="non-terminal residue" evidence="1">
    <location>
        <position position="23"/>
    </location>
</feature>